<dbReference type="Gene3D" id="1.10.20.60">
    <property type="entry name" value="Glu-tRNAGln amidotransferase C subunit, N-terminal domain"/>
    <property type="match status" value="1"/>
</dbReference>
<keyword evidence="4" id="KW-1185">Reference proteome</keyword>
<dbReference type="InterPro" id="IPR036113">
    <property type="entry name" value="Asp/Glu-ADT_sf_sub_c"/>
</dbReference>
<keyword evidence="1" id="KW-0067">ATP-binding</keyword>
<evidence type="ECO:0000313" key="3">
    <source>
        <dbReference type="EMBL" id="MDA0139923.1"/>
    </source>
</evidence>
<reference evidence="3" key="1">
    <citation type="submission" date="2022-10" db="EMBL/GenBank/DDBJ databases">
        <title>The WGS of Solirubrobacter sp. CPCC 204708.</title>
        <authorList>
            <person name="Jiang Z."/>
        </authorList>
    </citation>
    <scope>NUCLEOTIDE SEQUENCE</scope>
    <source>
        <strain evidence="3">CPCC 204708</strain>
    </source>
</reference>
<comment type="catalytic activity">
    <reaction evidence="1">
        <text>L-glutamyl-tRNA(Gln) + L-glutamine + ATP + H2O = L-glutaminyl-tRNA(Gln) + L-glutamate + ADP + phosphate + H(+)</text>
        <dbReference type="Rhea" id="RHEA:17521"/>
        <dbReference type="Rhea" id="RHEA-COMP:9681"/>
        <dbReference type="Rhea" id="RHEA-COMP:9684"/>
        <dbReference type="ChEBI" id="CHEBI:15377"/>
        <dbReference type="ChEBI" id="CHEBI:15378"/>
        <dbReference type="ChEBI" id="CHEBI:29985"/>
        <dbReference type="ChEBI" id="CHEBI:30616"/>
        <dbReference type="ChEBI" id="CHEBI:43474"/>
        <dbReference type="ChEBI" id="CHEBI:58359"/>
        <dbReference type="ChEBI" id="CHEBI:78520"/>
        <dbReference type="ChEBI" id="CHEBI:78521"/>
        <dbReference type="ChEBI" id="CHEBI:456216"/>
    </reaction>
</comment>
<dbReference type="SUPFAM" id="SSF141000">
    <property type="entry name" value="Glu-tRNAGln amidotransferase C subunit"/>
    <property type="match status" value="1"/>
</dbReference>
<dbReference type="NCBIfam" id="TIGR00135">
    <property type="entry name" value="gatC"/>
    <property type="match status" value="1"/>
</dbReference>
<dbReference type="EMBL" id="JAPCID010000031">
    <property type="protein sequence ID" value="MDA0139923.1"/>
    <property type="molecule type" value="Genomic_DNA"/>
</dbReference>
<comment type="caution">
    <text evidence="3">The sequence shown here is derived from an EMBL/GenBank/DDBJ whole genome shotgun (WGS) entry which is preliminary data.</text>
</comment>
<comment type="subunit">
    <text evidence="1">Heterotrimer of A, B and C subunits.</text>
</comment>
<evidence type="ECO:0000313" key="4">
    <source>
        <dbReference type="Proteomes" id="UP001147700"/>
    </source>
</evidence>
<gene>
    <name evidence="1 3" type="primary">gatC</name>
    <name evidence="3" type="ORF">OJ962_20640</name>
</gene>
<keyword evidence="1" id="KW-0547">Nucleotide-binding</keyword>
<sequence>MLSSDQVLHVARLARLELTPEEVERFGGELSKVLDHIELIGQLELEDVPPTSHVIDVENALRADEPRPSMPVERALESAPDAAEGGFRVPSPGAS</sequence>
<dbReference type="RefSeq" id="WP_202952604.1">
    <property type="nucleotide sequence ID" value="NZ_JAPCID010000031.1"/>
</dbReference>
<keyword evidence="1" id="KW-0436">Ligase</keyword>
<evidence type="ECO:0000256" key="1">
    <source>
        <dbReference type="HAMAP-Rule" id="MF_00122"/>
    </source>
</evidence>
<comment type="catalytic activity">
    <reaction evidence="1">
        <text>L-aspartyl-tRNA(Asn) + L-glutamine + ATP + H2O = L-asparaginyl-tRNA(Asn) + L-glutamate + ADP + phosphate + 2 H(+)</text>
        <dbReference type="Rhea" id="RHEA:14513"/>
        <dbReference type="Rhea" id="RHEA-COMP:9674"/>
        <dbReference type="Rhea" id="RHEA-COMP:9677"/>
        <dbReference type="ChEBI" id="CHEBI:15377"/>
        <dbReference type="ChEBI" id="CHEBI:15378"/>
        <dbReference type="ChEBI" id="CHEBI:29985"/>
        <dbReference type="ChEBI" id="CHEBI:30616"/>
        <dbReference type="ChEBI" id="CHEBI:43474"/>
        <dbReference type="ChEBI" id="CHEBI:58359"/>
        <dbReference type="ChEBI" id="CHEBI:78515"/>
        <dbReference type="ChEBI" id="CHEBI:78516"/>
        <dbReference type="ChEBI" id="CHEBI:456216"/>
    </reaction>
</comment>
<comment type="similarity">
    <text evidence="1">Belongs to the GatC family.</text>
</comment>
<feature type="region of interest" description="Disordered" evidence="2">
    <location>
        <begin position="65"/>
        <end position="95"/>
    </location>
</feature>
<comment type="function">
    <text evidence="1">Allows the formation of correctly charged Asn-tRNA(Asn) or Gln-tRNA(Gln) through the transamidation of misacylated Asp-tRNA(Asn) or Glu-tRNA(Gln) in organisms which lack either or both of asparaginyl-tRNA or glutaminyl-tRNA synthetases. The reaction takes place in the presence of glutamine and ATP through an activated phospho-Asp-tRNA(Asn) or phospho-Glu-tRNA(Gln).</text>
</comment>
<dbReference type="Proteomes" id="UP001147700">
    <property type="component" value="Unassembled WGS sequence"/>
</dbReference>
<dbReference type="HAMAP" id="MF_00122">
    <property type="entry name" value="GatC"/>
    <property type="match status" value="1"/>
</dbReference>
<dbReference type="InterPro" id="IPR003837">
    <property type="entry name" value="GatC"/>
</dbReference>
<dbReference type="EC" id="6.3.5.-" evidence="1"/>
<keyword evidence="1" id="KW-0648">Protein biosynthesis</keyword>
<accession>A0ABT4RMY9</accession>
<proteinExistence type="inferred from homology"/>
<protein>
    <recommendedName>
        <fullName evidence="1">Aspartyl/glutamyl-tRNA(Asn/Gln) amidotransferase subunit C</fullName>
        <shortName evidence="1">Asp/Glu-ADT subunit C</shortName>
        <ecNumber evidence="1">6.3.5.-</ecNumber>
    </recommendedName>
</protein>
<dbReference type="PANTHER" id="PTHR15004:SF0">
    <property type="entry name" value="GLUTAMYL-TRNA(GLN) AMIDOTRANSFERASE SUBUNIT C, MITOCHONDRIAL"/>
    <property type="match status" value="1"/>
</dbReference>
<name>A0ABT4RMY9_9ACTN</name>
<organism evidence="3 4">
    <name type="scientific">Solirubrobacter deserti</name>
    <dbReference type="NCBI Taxonomy" id="2282478"/>
    <lineage>
        <taxon>Bacteria</taxon>
        <taxon>Bacillati</taxon>
        <taxon>Actinomycetota</taxon>
        <taxon>Thermoleophilia</taxon>
        <taxon>Solirubrobacterales</taxon>
        <taxon>Solirubrobacteraceae</taxon>
        <taxon>Solirubrobacter</taxon>
    </lineage>
</organism>
<dbReference type="PANTHER" id="PTHR15004">
    <property type="entry name" value="GLUTAMYL-TRNA(GLN) AMIDOTRANSFERASE SUBUNIT C, MITOCHONDRIAL"/>
    <property type="match status" value="1"/>
</dbReference>
<dbReference type="Pfam" id="PF02686">
    <property type="entry name" value="GatC"/>
    <property type="match status" value="1"/>
</dbReference>
<evidence type="ECO:0000256" key="2">
    <source>
        <dbReference type="SAM" id="MobiDB-lite"/>
    </source>
</evidence>